<dbReference type="Proteomes" id="UP000887574">
    <property type="component" value="Unplaced"/>
</dbReference>
<evidence type="ECO:0000256" key="1">
    <source>
        <dbReference type="ARBA" id="ARBA00022771"/>
    </source>
</evidence>
<keyword evidence="1 3" id="KW-0479">Metal-binding</keyword>
<dbReference type="AlphaFoldDB" id="A0A915DEL1"/>
<evidence type="ECO:0000256" key="3">
    <source>
        <dbReference type="PROSITE-ProRule" id="PRU00175"/>
    </source>
</evidence>
<reference evidence="6" key="1">
    <citation type="submission" date="2022-11" db="UniProtKB">
        <authorList>
            <consortium name="WormBaseParasite"/>
        </authorList>
    </citation>
    <scope>IDENTIFICATION</scope>
</reference>
<dbReference type="InterPro" id="IPR013083">
    <property type="entry name" value="Znf_RING/FYVE/PHD"/>
</dbReference>
<dbReference type="PROSITE" id="PS50089">
    <property type="entry name" value="ZF_RING_2"/>
    <property type="match status" value="1"/>
</dbReference>
<dbReference type="InterPro" id="IPR001841">
    <property type="entry name" value="Znf_RING"/>
</dbReference>
<evidence type="ECO:0000256" key="2">
    <source>
        <dbReference type="ARBA" id="ARBA00022833"/>
    </source>
</evidence>
<dbReference type="GO" id="GO:0008270">
    <property type="term" value="F:zinc ion binding"/>
    <property type="evidence" value="ECO:0007669"/>
    <property type="project" value="UniProtKB-KW"/>
</dbReference>
<dbReference type="WBParaSite" id="jg18418">
    <property type="protein sequence ID" value="jg18418"/>
    <property type="gene ID" value="jg18418"/>
</dbReference>
<feature type="domain" description="RING-type" evidence="4">
    <location>
        <begin position="191"/>
        <end position="228"/>
    </location>
</feature>
<dbReference type="Gene3D" id="3.30.40.10">
    <property type="entry name" value="Zinc/RING finger domain, C3HC4 (zinc finger)"/>
    <property type="match status" value="1"/>
</dbReference>
<protein>
    <submittedName>
        <fullName evidence="6">RING-type domain-containing protein</fullName>
    </submittedName>
</protein>
<evidence type="ECO:0000259" key="4">
    <source>
        <dbReference type="PROSITE" id="PS50089"/>
    </source>
</evidence>
<evidence type="ECO:0000313" key="5">
    <source>
        <dbReference type="Proteomes" id="UP000887574"/>
    </source>
</evidence>
<name>A0A915DEL1_9BILA</name>
<organism evidence="5 6">
    <name type="scientific">Ditylenchus dipsaci</name>
    <dbReference type="NCBI Taxonomy" id="166011"/>
    <lineage>
        <taxon>Eukaryota</taxon>
        <taxon>Metazoa</taxon>
        <taxon>Ecdysozoa</taxon>
        <taxon>Nematoda</taxon>
        <taxon>Chromadorea</taxon>
        <taxon>Rhabditida</taxon>
        <taxon>Tylenchina</taxon>
        <taxon>Tylenchomorpha</taxon>
        <taxon>Sphaerularioidea</taxon>
        <taxon>Anguinidae</taxon>
        <taxon>Anguininae</taxon>
        <taxon>Ditylenchus</taxon>
    </lineage>
</organism>
<dbReference type="SUPFAM" id="SSF57850">
    <property type="entry name" value="RING/U-box"/>
    <property type="match status" value="1"/>
</dbReference>
<keyword evidence="5" id="KW-1185">Reference proteome</keyword>
<dbReference type="SMART" id="SM00184">
    <property type="entry name" value="RING"/>
    <property type="match status" value="1"/>
</dbReference>
<dbReference type="Pfam" id="PF13920">
    <property type="entry name" value="zf-C3HC4_3"/>
    <property type="match status" value="1"/>
</dbReference>
<keyword evidence="2" id="KW-0862">Zinc</keyword>
<evidence type="ECO:0000313" key="6">
    <source>
        <dbReference type="WBParaSite" id="jg18418"/>
    </source>
</evidence>
<sequence>MVPVVKEKSLEIIDQINLVGVRDFIVIKDSIKSVLGDGCITTIFLGFAKLKNKLPRFAFSSVSPKKLFWMLSDSSTKISSLSAVKIHKWCPEDEKQWKNKNFDNNSAVFITFRCFKANPSVVEIIFTYENVSSMVYSYKMCPMEQDAYFLINLPKKLFDEKRAVLMTSSEFYSQIVEEQMEKSLPFESSKCMICYQASAEMVFIPCGHCTFCERCLQRYKESACPNCKAERVETVKRRMFINLCMVCPIRKKCAQMNAILLPCCCVVGCMKTTKLAIELGDSCPNLECKLQVERIQQIYS</sequence>
<keyword evidence="1 3" id="KW-0863">Zinc-finger</keyword>
<proteinExistence type="predicted"/>
<accession>A0A915DEL1</accession>